<name>A0ABU1FQT5_9MICC</name>
<dbReference type="InterPro" id="IPR004381">
    <property type="entry name" value="Glycerate_kinase"/>
</dbReference>
<dbReference type="Pfam" id="PF02595">
    <property type="entry name" value="Gly_kinase"/>
    <property type="match status" value="1"/>
</dbReference>
<dbReference type="Proteomes" id="UP001260872">
    <property type="component" value="Unassembled WGS sequence"/>
</dbReference>
<comment type="similarity">
    <text evidence="1 4">Belongs to the glycerate kinase type-1 family.</text>
</comment>
<gene>
    <name evidence="5" type="ORF">RH857_02465</name>
</gene>
<dbReference type="PANTHER" id="PTHR21599">
    <property type="entry name" value="GLYCERATE KINASE"/>
    <property type="match status" value="1"/>
</dbReference>
<dbReference type="InterPro" id="IPR036129">
    <property type="entry name" value="Glycerate_kinase_sf"/>
</dbReference>
<organism evidence="5 6">
    <name type="scientific">Nesterenkonia flava</name>
    <dbReference type="NCBI Taxonomy" id="469799"/>
    <lineage>
        <taxon>Bacteria</taxon>
        <taxon>Bacillati</taxon>
        <taxon>Actinomycetota</taxon>
        <taxon>Actinomycetes</taxon>
        <taxon>Micrococcales</taxon>
        <taxon>Micrococcaceae</taxon>
        <taxon>Nesterenkonia</taxon>
    </lineage>
</organism>
<dbReference type="InterPro" id="IPR018197">
    <property type="entry name" value="Glycerate_kinase_RE-like"/>
</dbReference>
<evidence type="ECO:0000256" key="1">
    <source>
        <dbReference type="ARBA" id="ARBA00006284"/>
    </source>
</evidence>
<dbReference type="PANTHER" id="PTHR21599:SF0">
    <property type="entry name" value="GLYCERATE KINASE"/>
    <property type="match status" value="1"/>
</dbReference>
<sequence>MPLTSTSSSALRVAVIPDSFKGSATASEVAEAMAAGVRRAAAVLDVEVHIQTLPFADGGEGTLDAICSAWGVQPRTAEVTDALGRAARGRYAVSEPNATGHRIGVIEAAEANGLPQVSDVPPRPLEATTYGVGALVTAALDAGAEEILLCIGGSATTDGGAGLAQALGARLLDEHGHDLGPGGAALAQLHRIDLAGLDPRSLKVRWRIACDVTNPLLGPEGAAAVFGPQKGADEDDVAVLDAALTRLVDVLTSQTGRDVRREPGTGAAGGMPVVLMSLFDAEILPGGALVAETLEARRLSETADLVLTGEGRLDQQSLHGKVVDTVRSITPRRTPLVVLAGSVDITPDQQREAGITAAFSIAPGPQTLAELQARAAERVAEAAEQIFTVYLAGRSRTVLHPPIR</sequence>
<dbReference type="Gene3D" id="3.40.50.10350">
    <property type="entry name" value="Glycerate kinase, domain 1"/>
    <property type="match status" value="1"/>
</dbReference>
<dbReference type="EMBL" id="JAVKGT010000004">
    <property type="protein sequence ID" value="MDR5711006.1"/>
    <property type="molecule type" value="Genomic_DNA"/>
</dbReference>
<evidence type="ECO:0000313" key="6">
    <source>
        <dbReference type="Proteomes" id="UP001260872"/>
    </source>
</evidence>
<dbReference type="GO" id="GO:0008887">
    <property type="term" value="F:glycerate kinase activity"/>
    <property type="evidence" value="ECO:0007669"/>
    <property type="project" value="UniProtKB-EC"/>
</dbReference>
<dbReference type="InterPro" id="IPR018193">
    <property type="entry name" value="Glyc_kinase_flavodox-like_fold"/>
</dbReference>
<dbReference type="NCBIfam" id="TIGR00045">
    <property type="entry name" value="glycerate kinase"/>
    <property type="match status" value="1"/>
</dbReference>
<proteinExistence type="inferred from homology"/>
<comment type="caution">
    <text evidence="5">The sequence shown here is derived from an EMBL/GenBank/DDBJ whole genome shotgun (WGS) entry which is preliminary data.</text>
</comment>
<keyword evidence="2 4" id="KW-0808">Transferase</keyword>
<keyword evidence="3 4" id="KW-0418">Kinase</keyword>
<evidence type="ECO:0000256" key="3">
    <source>
        <dbReference type="ARBA" id="ARBA00022777"/>
    </source>
</evidence>
<dbReference type="PIRSF" id="PIRSF006078">
    <property type="entry name" value="GlxK"/>
    <property type="match status" value="1"/>
</dbReference>
<evidence type="ECO:0000313" key="5">
    <source>
        <dbReference type="EMBL" id="MDR5711006.1"/>
    </source>
</evidence>
<dbReference type="EC" id="2.7.1.31" evidence="5"/>
<dbReference type="RefSeq" id="WP_310536394.1">
    <property type="nucleotide sequence ID" value="NZ_BAAAOC010000093.1"/>
</dbReference>
<evidence type="ECO:0000256" key="2">
    <source>
        <dbReference type="ARBA" id="ARBA00022679"/>
    </source>
</evidence>
<dbReference type="SUPFAM" id="SSF110738">
    <property type="entry name" value="Glycerate kinase I"/>
    <property type="match status" value="1"/>
</dbReference>
<protein>
    <submittedName>
        <fullName evidence="5">Glycerate kinase</fullName>
        <ecNumber evidence="5">2.7.1.31</ecNumber>
    </submittedName>
</protein>
<evidence type="ECO:0000256" key="4">
    <source>
        <dbReference type="PIRNR" id="PIRNR006078"/>
    </source>
</evidence>
<reference evidence="6" key="1">
    <citation type="submission" date="2023-07" db="EMBL/GenBank/DDBJ databases">
        <title>Description of three actinobacteria isolated from air of manufacturing shop in a pharmaceutical factory.</title>
        <authorList>
            <person name="Zhang D.-F."/>
        </authorList>
    </citation>
    <scope>NUCLEOTIDE SEQUENCE [LARGE SCALE GENOMIC DNA]</scope>
    <source>
        <strain evidence="6">CCTCC AB 207010</strain>
    </source>
</reference>
<dbReference type="Gene3D" id="3.90.1510.10">
    <property type="entry name" value="Glycerate kinase, domain 2"/>
    <property type="match status" value="1"/>
</dbReference>
<keyword evidence="6" id="KW-1185">Reference proteome</keyword>
<accession>A0ABU1FQT5</accession>